<dbReference type="PROSITE" id="PS51683">
    <property type="entry name" value="SAM_OMT_II"/>
    <property type="match status" value="1"/>
</dbReference>
<dbReference type="GeneID" id="54586508"/>
<keyword evidence="3" id="KW-0949">S-adenosyl-L-methionine</keyword>
<feature type="domain" description="O-methyltransferase C-terminal" evidence="4">
    <location>
        <begin position="13"/>
        <end position="72"/>
    </location>
</feature>
<dbReference type="GO" id="GO:0008171">
    <property type="term" value="F:O-methyltransferase activity"/>
    <property type="evidence" value="ECO:0007669"/>
    <property type="project" value="InterPro"/>
</dbReference>
<keyword evidence="2" id="KW-0808">Transferase</keyword>
<gene>
    <name evidence="5" type="ORF">BU26DRAFT_563536</name>
</gene>
<dbReference type="InterPro" id="IPR001077">
    <property type="entry name" value="COMT_C"/>
</dbReference>
<evidence type="ECO:0000256" key="3">
    <source>
        <dbReference type="ARBA" id="ARBA00022691"/>
    </source>
</evidence>
<protein>
    <recommendedName>
        <fullName evidence="4">O-methyltransferase C-terminal domain-containing protein</fullName>
    </recommendedName>
</protein>
<dbReference type="GO" id="GO:0032259">
    <property type="term" value="P:methylation"/>
    <property type="evidence" value="ECO:0007669"/>
    <property type="project" value="UniProtKB-KW"/>
</dbReference>
<dbReference type="InterPro" id="IPR029063">
    <property type="entry name" value="SAM-dependent_MTases_sf"/>
</dbReference>
<evidence type="ECO:0000313" key="5">
    <source>
        <dbReference type="EMBL" id="KAF2249631.1"/>
    </source>
</evidence>
<evidence type="ECO:0000256" key="1">
    <source>
        <dbReference type="ARBA" id="ARBA00022603"/>
    </source>
</evidence>
<dbReference type="InterPro" id="IPR016461">
    <property type="entry name" value="COMT-like"/>
</dbReference>
<dbReference type="Gene3D" id="3.40.50.150">
    <property type="entry name" value="Vaccinia Virus protein VP39"/>
    <property type="match status" value="1"/>
</dbReference>
<dbReference type="PANTHER" id="PTHR43712">
    <property type="entry name" value="PUTATIVE (AFU_ORTHOLOGUE AFUA_4G14580)-RELATED"/>
    <property type="match status" value="1"/>
</dbReference>
<dbReference type="Proteomes" id="UP000800094">
    <property type="component" value="Unassembled WGS sequence"/>
</dbReference>
<evidence type="ECO:0000313" key="6">
    <source>
        <dbReference type="Proteomes" id="UP000800094"/>
    </source>
</evidence>
<sequence>MTIKTNKHGRFSSRLASAFSEESILLIYDIVLPDSGPTARHATLADMNMMSALASKERSEGEWQALLESAGLRIVKVWKYADETGDSVIVAQRTEAPLGE</sequence>
<dbReference type="SUPFAM" id="SSF53335">
    <property type="entry name" value="S-adenosyl-L-methionine-dependent methyltransferases"/>
    <property type="match status" value="1"/>
</dbReference>
<dbReference type="PANTHER" id="PTHR43712:SF1">
    <property type="entry name" value="HYPOTHETICAL O-METHYLTRANSFERASE (EUROFUNG)-RELATED"/>
    <property type="match status" value="1"/>
</dbReference>
<keyword evidence="1" id="KW-0489">Methyltransferase</keyword>
<evidence type="ECO:0000259" key="4">
    <source>
        <dbReference type="Pfam" id="PF00891"/>
    </source>
</evidence>
<reference evidence="5" key="1">
    <citation type="journal article" date="2020" name="Stud. Mycol.">
        <title>101 Dothideomycetes genomes: a test case for predicting lifestyles and emergence of pathogens.</title>
        <authorList>
            <person name="Haridas S."/>
            <person name="Albert R."/>
            <person name="Binder M."/>
            <person name="Bloem J."/>
            <person name="Labutti K."/>
            <person name="Salamov A."/>
            <person name="Andreopoulos B."/>
            <person name="Baker S."/>
            <person name="Barry K."/>
            <person name="Bills G."/>
            <person name="Bluhm B."/>
            <person name="Cannon C."/>
            <person name="Castanera R."/>
            <person name="Culley D."/>
            <person name="Daum C."/>
            <person name="Ezra D."/>
            <person name="Gonzalez J."/>
            <person name="Henrissat B."/>
            <person name="Kuo A."/>
            <person name="Liang C."/>
            <person name="Lipzen A."/>
            <person name="Lutzoni F."/>
            <person name="Magnuson J."/>
            <person name="Mondo S."/>
            <person name="Nolan M."/>
            <person name="Ohm R."/>
            <person name="Pangilinan J."/>
            <person name="Park H.-J."/>
            <person name="Ramirez L."/>
            <person name="Alfaro M."/>
            <person name="Sun H."/>
            <person name="Tritt A."/>
            <person name="Yoshinaga Y."/>
            <person name="Zwiers L.-H."/>
            <person name="Turgeon B."/>
            <person name="Goodwin S."/>
            <person name="Spatafora J."/>
            <person name="Crous P."/>
            <person name="Grigoriev I."/>
        </authorList>
    </citation>
    <scope>NUCLEOTIDE SEQUENCE</scope>
    <source>
        <strain evidence="5">CBS 122368</strain>
    </source>
</reference>
<proteinExistence type="predicted"/>
<dbReference type="OrthoDB" id="2410195at2759"/>
<evidence type="ECO:0000256" key="2">
    <source>
        <dbReference type="ARBA" id="ARBA00022679"/>
    </source>
</evidence>
<dbReference type="EMBL" id="ML987194">
    <property type="protein sequence ID" value="KAF2249631.1"/>
    <property type="molecule type" value="Genomic_DNA"/>
</dbReference>
<dbReference type="AlphaFoldDB" id="A0A6A6IGT5"/>
<name>A0A6A6IGT5_9PLEO</name>
<dbReference type="Pfam" id="PF00891">
    <property type="entry name" value="Methyltransf_2"/>
    <property type="match status" value="1"/>
</dbReference>
<accession>A0A6A6IGT5</accession>
<dbReference type="RefSeq" id="XP_033684635.1">
    <property type="nucleotide sequence ID" value="XM_033833178.1"/>
</dbReference>
<organism evidence="5 6">
    <name type="scientific">Trematosphaeria pertusa</name>
    <dbReference type="NCBI Taxonomy" id="390896"/>
    <lineage>
        <taxon>Eukaryota</taxon>
        <taxon>Fungi</taxon>
        <taxon>Dikarya</taxon>
        <taxon>Ascomycota</taxon>
        <taxon>Pezizomycotina</taxon>
        <taxon>Dothideomycetes</taxon>
        <taxon>Pleosporomycetidae</taxon>
        <taxon>Pleosporales</taxon>
        <taxon>Massarineae</taxon>
        <taxon>Trematosphaeriaceae</taxon>
        <taxon>Trematosphaeria</taxon>
    </lineage>
</organism>
<keyword evidence="6" id="KW-1185">Reference proteome</keyword>